<feature type="transmembrane region" description="Helical" evidence="2">
    <location>
        <begin position="243"/>
        <end position="268"/>
    </location>
</feature>
<dbReference type="SUPFAM" id="SSF63817">
    <property type="entry name" value="Sortase"/>
    <property type="match status" value="1"/>
</dbReference>
<dbReference type="Gene3D" id="2.40.260.10">
    <property type="entry name" value="Sortase"/>
    <property type="match status" value="1"/>
</dbReference>
<keyword evidence="1" id="KW-0378">Hydrolase</keyword>
<gene>
    <name evidence="3" type="ORF">FB473_000088</name>
</gene>
<reference evidence="3 4" key="1">
    <citation type="submission" date="2020-02" db="EMBL/GenBank/DDBJ databases">
        <title>Sequencing the genomes of 1000 actinobacteria strains.</title>
        <authorList>
            <person name="Klenk H.-P."/>
        </authorList>
    </citation>
    <scope>NUCLEOTIDE SEQUENCE [LARGE SCALE GENOMIC DNA]</scope>
    <source>
        <strain evidence="3 4">DSM 19609</strain>
    </source>
</reference>
<accession>A0ABX0SAL0</accession>
<dbReference type="InterPro" id="IPR042003">
    <property type="entry name" value="Sortase_E"/>
</dbReference>
<dbReference type="InterPro" id="IPR005754">
    <property type="entry name" value="Sortase"/>
</dbReference>
<comment type="caution">
    <text evidence="3">The sequence shown here is derived from an EMBL/GenBank/DDBJ whole genome shotgun (WGS) entry which is preliminary data.</text>
</comment>
<dbReference type="Proteomes" id="UP000749311">
    <property type="component" value="Unassembled WGS sequence"/>
</dbReference>
<evidence type="ECO:0000313" key="4">
    <source>
        <dbReference type="Proteomes" id="UP000749311"/>
    </source>
</evidence>
<organism evidence="3 4">
    <name type="scientific">Brooklawnia cerclae</name>
    <dbReference type="NCBI Taxonomy" id="349934"/>
    <lineage>
        <taxon>Bacteria</taxon>
        <taxon>Bacillati</taxon>
        <taxon>Actinomycetota</taxon>
        <taxon>Actinomycetes</taxon>
        <taxon>Propionibacteriales</taxon>
        <taxon>Propionibacteriaceae</taxon>
        <taxon>Brooklawnia</taxon>
    </lineage>
</organism>
<dbReference type="CDD" id="cd05830">
    <property type="entry name" value="Sortase_E"/>
    <property type="match status" value="1"/>
</dbReference>
<feature type="transmembrane region" description="Helical" evidence="2">
    <location>
        <begin position="215"/>
        <end position="237"/>
    </location>
</feature>
<evidence type="ECO:0000256" key="2">
    <source>
        <dbReference type="SAM" id="Phobius"/>
    </source>
</evidence>
<dbReference type="RefSeq" id="WP_167163817.1">
    <property type="nucleotide sequence ID" value="NZ_BAAAOO010000018.1"/>
</dbReference>
<keyword evidence="4" id="KW-1185">Reference proteome</keyword>
<sequence length="272" mass="28903">MELTISLLLLAFVFHATLFTSFQFRAAQSNAYDQLRTELAKAETPTGPLNTDENLVVAGSPVALLQAPSIGLSVTVLEGSSSEVLRSGAGHRRDTVMPGQPGTTVILGRQLTYGGPFGSLKDLQPGDEITVTTGQGVSVYRVFGLRRAGDPLPEALQSGQGRLELMTADGLALFPSGVLHVDAELITKTNKAAAQVIAYSALPAGEKAMGQDQGAWFIAFFWGVFFVLAGVTVAWLWRNWGKWHAWVVGIPVLLALGVTTADAVMNALPNLL</sequence>
<name>A0ABX0SAL0_9ACTN</name>
<dbReference type="Pfam" id="PF04203">
    <property type="entry name" value="Sortase"/>
    <property type="match status" value="1"/>
</dbReference>
<keyword evidence="2" id="KW-1133">Transmembrane helix</keyword>
<dbReference type="InterPro" id="IPR023365">
    <property type="entry name" value="Sortase_dom-sf"/>
</dbReference>
<evidence type="ECO:0000313" key="3">
    <source>
        <dbReference type="EMBL" id="NIH55443.1"/>
    </source>
</evidence>
<keyword evidence="2" id="KW-0472">Membrane</keyword>
<protein>
    <submittedName>
        <fullName evidence="3">LPXTG-site transpeptidase (Sortase) family protein</fullName>
    </submittedName>
</protein>
<evidence type="ECO:0000256" key="1">
    <source>
        <dbReference type="ARBA" id="ARBA00022801"/>
    </source>
</evidence>
<keyword evidence="2" id="KW-0812">Transmembrane</keyword>
<proteinExistence type="predicted"/>
<dbReference type="EMBL" id="JAAMOZ010000001">
    <property type="protein sequence ID" value="NIH55443.1"/>
    <property type="molecule type" value="Genomic_DNA"/>
</dbReference>